<comment type="caution">
    <text evidence="1">The sequence shown here is derived from an EMBL/GenBank/DDBJ whole genome shotgun (WGS) entry which is preliminary data.</text>
</comment>
<dbReference type="EMBL" id="CAJVQC010027569">
    <property type="protein sequence ID" value="CAG8736848.1"/>
    <property type="molecule type" value="Genomic_DNA"/>
</dbReference>
<keyword evidence="2" id="KW-1185">Reference proteome</keyword>
<evidence type="ECO:0000313" key="1">
    <source>
        <dbReference type="EMBL" id="CAG8736848.1"/>
    </source>
</evidence>
<sequence length="78" mass="8762">LWTVMLVEAVIWLKTWMVVLVEDVNSDFGFKLLDSVLWTVLSVEVVNSVVKALSSLLLTATTPVEIDPGFVTKTRIVW</sequence>
<gene>
    <name evidence="1" type="ORF">RPERSI_LOCUS12745</name>
</gene>
<organism evidence="1 2">
    <name type="scientific">Racocetra persica</name>
    <dbReference type="NCBI Taxonomy" id="160502"/>
    <lineage>
        <taxon>Eukaryota</taxon>
        <taxon>Fungi</taxon>
        <taxon>Fungi incertae sedis</taxon>
        <taxon>Mucoromycota</taxon>
        <taxon>Glomeromycotina</taxon>
        <taxon>Glomeromycetes</taxon>
        <taxon>Diversisporales</taxon>
        <taxon>Gigasporaceae</taxon>
        <taxon>Racocetra</taxon>
    </lineage>
</organism>
<proteinExistence type="predicted"/>
<dbReference type="Proteomes" id="UP000789920">
    <property type="component" value="Unassembled WGS sequence"/>
</dbReference>
<protein>
    <submittedName>
        <fullName evidence="1">21268_t:CDS:1</fullName>
    </submittedName>
</protein>
<accession>A0ACA9Q704</accession>
<feature type="non-terminal residue" evidence="1">
    <location>
        <position position="1"/>
    </location>
</feature>
<name>A0ACA9Q704_9GLOM</name>
<evidence type="ECO:0000313" key="2">
    <source>
        <dbReference type="Proteomes" id="UP000789920"/>
    </source>
</evidence>
<reference evidence="1" key="1">
    <citation type="submission" date="2021-06" db="EMBL/GenBank/DDBJ databases">
        <authorList>
            <person name="Kallberg Y."/>
            <person name="Tangrot J."/>
            <person name="Rosling A."/>
        </authorList>
    </citation>
    <scope>NUCLEOTIDE SEQUENCE</scope>
    <source>
        <strain evidence="1">MA461A</strain>
    </source>
</reference>